<dbReference type="Proteomes" id="UP000464314">
    <property type="component" value="Chromosome"/>
</dbReference>
<dbReference type="SMART" id="SM00448">
    <property type="entry name" value="REC"/>
    <property type="match status" value="1"/>
</dbReference>
<evidence type="ECO:0000256" key="4">
    <source>
        <dbReference type="ARBA" id="ARBA00024867"/>
    </source>
</evidence>
<evidence type="ECO:0000256" key="2">
    <source>
        <dbReference type="ARBA" id="ARBA00022490"/>
    </source>
</evidence>
<dbReference type="CDD" id="cd17536">
    <property type="entry name" value="REC_YesN-like"/>
    <property type="match status" value="1"/>
</dbReference>
<sequence>MIKIFLVEDEVVVREGIKNNINWLENGFLFCGEASDGELAYPLIQKAKPDIVITDIRMPFMDGLELSRLIKKEMPKVKIIILSGYGEFEYAKEAINIGITEYLLKPINGASLLSSVKGIAEIIKKNRKKKKI</sequence>
<feature type="domain" description="Response regulatory" evidence="6">
    <location>
        <begin position="3"/>
        <end position="120"/>
    </location>
</feature>
<organism evidence="7 8">
    <name type="scientific">Anaerocolumna sedimenticola</name>
    <dbReference type="NCBI Taxonomy" id="2696063"/>
    <lineage>
        <taxon>Bacteria</taxon>
        <taxon>Bacillati</taxon>
        <taxon>Bacillota</taxon>
        <taxon>Clostridia</taxon>
        <taxon>Lachnospirales</taxon>
        <taxon>Lachnospiraceae</taxon>
        <taxon>Anaerocolumna</taxon>
    </lineage>
</organism>
<keyword evidence="2" id="KW-0963">Cytoplasm</keyword>
<dbReference type="InterPro" id="IPR051552">
    <property type="entry name" value="HptR"/>
</dbReference>
<dbReference type="EMBL" id="CP048000">
    <property type="protein sequence ID" value="QHQ63184.1"/>
    <property type="molecule type" value="Genomic_DNA"/>
</dbReference>
<evidence type="ECO:0000259" key="6">
    <source>
        <dbReference type="PROSITE" id="PS50110"/>
    </source>
</evidence>
<evidence type="ECO:0000256" key="3">
    <source>
        <dbReference type="ARBA" id="ARBA00023125"/>
    </source>
</evidence>
<dbReference type="PROSITE" id="PS50110">
    <property type="entry name" value="RESPONSE_REGULATORY"/>
    <property type="match status" value="1"/>
</dbReference>
<keyword evidence="8" id="KW-1185">Reference proteome</keyword>
<dbReference type="Pfam" id="PF00072">
    <property type="entry name" value="Response_reg"/>
    <property type="match status" value="1"/>
</dbReference>
<name>A0A6P1TQE6_9FIRM</name>
<reference evidence="7 8" key="1">
    <citation type="submission" date="2020-01" db="EMBL/GenBank/DDBJ databases">
        <title>Genome analysis of Anaerocolumna sp. CBA3638.</title>
        <authorList>
            <person name="Kim J."/>
            <person name="Roh S.W."/>
        </authorList>
    </citation>
    <scope>NUCLEOTIDE SEQUENCE [LARGE SCALE GENOMIC DNA]</scope>
    <source>
        <strain evidence="7 8">CBA3638</strain>
    </source>
</reference>
<protein>
    <recommendedName>
        <fullName evidence="1">Stage 0 sporulation protein A homolog</fullName>
    </recommendedName>
</protein>
<comment type="function">
    <text evidence="4">May play the central regulatory role in sporulation. It may be an element of the effector pathway responsible for the activation of sporulation genes in response to nutritional stress. Spo0A may act in concert with spo0H (a sigma factor) to control the expression of some genes that are critical to the sporulation process.</text>
</comment>
<dbReference type="AlphaFoldDB" id="A0A6P1TQE6"/>
<keyword evidence="3" id="KW-0238">DNA-binding</keyword>
<dbReference type="InterPro" id="IPR011006">
    <property type="entry name" value="CheY-like_superfamily"/>
</dbReference>
<dbReference type="PANTHER" id="PTHR42713:SF3">
    <property type="entry name" value="TRANSCRIPTIONAL REGULATORY PROTEIN HPTR"/>
    <property type="match status" value="1"/>
</dbReference>
<dbReference type="PANTHER" id="PTHR42713">
    <property type="entry name" value="HISTIDINE KINASE-RELATED"/>
    <property type="match status" value="1"/>
</dbReference>
<dbReference type="Gene3D" id="3.40.50.2300">
    <property type="match status" value="1"/>
</dbReference>
<dbReference type="InterPro" id="IPR001789">
    <property type="entry name" value="Sig_transdc_resp-reg_receiver"/>
</dbReference>
<evidence type="ECO:0000313" key="7">
    <source>
        <dbReference type="EMBL" id="QHQ63184.1"/>
    </source>
</evidence>
<dbReference type="GO" id="GO:0000160">
    <property type="term" value="P:phosphorelay signal transduction system"/>
    <property type="evidence" value="ECO:0007669"/>
    <property type="project" value="InterPro"/>
</dbReference>
<evidence type="ECO:0000256" key="5">
    <source>
        <dbReference type="PROSITE-ProRule" id="PRU00169"/>
    </source>
</evidence>
<accession>A0A6P1TQE6</accession>
<dbReference type="KEGG" id="anr:Ana3638_22400"/>
<keyword evidence="5" id="KW-0597">Phosphoprotein</keyword>
<dbReference type="SUPFAM" id="SSF52172">
    <property type="entry name" value="CheY-like"/>
    <property type="match status" value="1"/>
</dbReference>
<evidence type="ECO:0000313" key="8">
    <source>
        <dbReference type="Proteomes" id="UP000464314"/>
    </source>
</evidence>
<gene>
    <name evidence="7" type="ORF">Ana3638_22400</name>
</gene>
<evidence type="ECO:0000256" key="1">
    <source>
        <dbReference type="ARBA" id="ARBA00018672"/>
    </source>
</evidence>
<dbReference type="GO" id="GO:0003677">
    <property type="term" value="F:DNA binding"/>
    <property type="evidence" value="ECO:0007669"/>
    <property type="project" value="UniProtKB-KW"/>
</dbReference>
<feature type="modified residue" description="4-aspartylphosphate" evidence="5">
    <location>
        <position position="55"/>
    </location>
</feature>
<proteinExistence type="predicted"/>